<gene>
    <name evidence="1" type="ORF">chiPu_0029571</name>
</gene>
<feature type="non-terminal residue" evidence="1">
    <location>
        <position position="80"/>
    </location>
</feature>
<accession>A0A401TSJ3</accession>
<keyword evidence="2" id="KW-1185">Reference proteome</keyword>
<dbReference type="AlphaFoldDB" id="A0A401TSJ3"/>
<evidence type="ECO:0000313" key="1">
    <source>
        <dbReference type="EMBL" id="GCC45588.1"/>
    </source>
</evidence>
<evidence type="ECO:0000313" key="2">
    <source>
        <dbReference type="Proteomes" id="UP000287033"/>
    </source>
</evidence>
<sequence length="80" mass="8420">MVRVLAVQVLDGTGVRGYKCWMVRVLDGTGVGWYGCWRVRVLAGTGVGGYGCWRVRVLAVRVLDGMVLTVSGFSGAGVGG</sequence>
<name>A0A401TSJ3_CHIPU</name>
<dbReference type="Proteomes" id="UP000287033">
    <property type="component" value="Unassembled WGS sequence"/>
</dbReference>
<protein>
    <submittedName>
        <fullName evidence="1">Uncharacterized protein</fullName>
    </submittedName>
</protein>
<comment type="caution">
    <text evidence="1">The sequence shown here is derived from an EMBL/GenBank/DDBJ whole genome shotgun (WGS) entry which is preliminary data.</text>
</comment>
<reference evidence="1 2" key="1">
    <citation type="journal article" date="2018" name="Nat. Ecol. Evol.">
        <title>Shark genomes provide insights into elasmobranch evolution and the origin of vertebrates.</title>
        <authorList>
            <person name="Hara Y"/>
            <person name="Yamaguchi K"/>
            <person name="Onimaru K"/>
            <person name="Kadota M"/>
            <person name="Koyanagi M"/>
            <person name="Keeley SD"/>
            <person name="Tatsumi K"/>
            <person name="Tanaka K"/>
            <person name="Motone F"/>
            <person name="Kageyama Y"/>
            <person name="Nozu R"/>
            <person name="Adachi N"/>
            <person name="Nishimura O"/>
            <person name="Nakagawa R"/>
            <person name="Tanegashima C"/>
            <person name="Kiyatake I"/>
            <person name="Matsumoto R"/>
            <person name="Murakumo K"/>
            <person name="Nishida K"/>
            <person name="Terakita A"/>
            <person name="Kuratani S"/>
            <person name="Sato K"/>
            <person name="Hyodo S Kuraku.S."/>
        </authorList>
    </citation>
    <scope>NUCLEOTIDE SEQUENCE [LARGE SCALE GENOMIC DNA]</scope>
</reference>
<proteinExistence type="predicted"/>
<dbReference type="EMBL" id="BEZZ01160250">
    <property type="protein sequence ID" value="GCC45588.1"/>
    <property type="molecule type" value="Genomic_DNA"/>
</dbReference>
<organism evidence="1 2">
    <name type="scientific">Chiloscyllium punctatum</name>
    <name type="common">Brownbanded bambooshark</name>
    <name type="synonym">Hemiscyllium punctatum</name>
    <dbReference type="NCBI Taxonomy" id="137246"/>
    <lineage>
        <taxon>Eukaryota</taxon>
        <taxon>Metazoa</taxon>
        <taxon>Chordata</taxon>
        <taxon>Craniata</taxon>
        <taxon>Vertebrata</taxon>
        <taxon>Chondrichthyes</taxon>
        <taxon>Elasmobranchii</taxon>
        <taxon>Galeomorphii</taxon>
        <taxon>Galeoidea</taxon>
        <taxon>Orectolobiformes</taxon>
        <taxon>Hemiscylliidae</taxon>
        <taxon>Chiloscyllium</taxon>
    </lineage>
</organism>